<dbReference type="FunFam" id="3.40.50.300:FF:004670">
    <property type="entry name" value="Uncharacterized protein"/>
    <property type="match status" value="1"/>
</dbReference>
<dbReference type="EMBL" id="GL871105">
    <property type="protein sequence ID" value="EGC34245.1"/>
    <property type="molecule type" value="Genomic_DNA"/>
</dbReference>
<dbReference type="GO" id="GO:0005524">
    <property type="term" value="F:ATP binding"/>
    <property type="evidence" value="ECO:0007669"/>
    <property type="project" value="InterPro"/>
</dbReference>
<dbReference type="InterPro" id="IPR003959">
    <property type="entry name" value="ATPase_AAA_core"/>
</dbReference>
<dbReference type="InterPro" id="IPR050168">
    <property type="entry name" value="AAA_ATPase_domain"/>
</dbReference>
<evidence type="ECO:0000313" key="2">
    <source>
        <dbReference type="EMBL" id="EGC34245.1"/>
    </source>
</evidence>
<dbReference type="GO" id="GO:0042273">
    <property type="term" value="P:ribosomal large subunit biogenesis"/>
    <property type="evidence" value="ECO:0000318"/>
    <property type="project" value="GO_Central"/>
</dbReference>
<accession>F0ZP73</accession>
<organism evidence="2 3">
    <name type="scientific">Dictyostelium purpureum</name>
    <name type="common">Slime mold</name>
    <dbReference type="NCBI Taxonomy" id="5786"/>
    <lineage>
        <taxon>Eukaryota</taxon>
        <taxon>Amoebozoa</taxon>
        <taxon>Evosea</taxon>
        <taxon>Eumycetozoa</taxon>
        <taxon>Dictyostelia</taxon>
        <taxon>Dictyosteliales</taxon>
        <taxon>Dictyosteliaceae</taxon>
        <taxon>Dictyostelium</taxon>
    </lineage>
</organism>
<dbReference type="FunFam" id="1.10.8.60:FF:000301">
    <property type="entry name" value="Uncharacterized protein"/>
    <property type="match status" value="1"/>
</dbReference>
<gene>
    <name evidence="2" type="ORF">DICPUDRAFT_16006</name>
</gene>
<dbReference type="PROSITE" id="PS00674">
    <property type="entry name" value="AAA"/>
    <property type="match status" value="1"/>
</dbReference>
<dbReference type="PANTHER" id="PTHR23077">
    <property type="entry name" value="AAA-FAMILY ATPASE"/>
    <property type="match status" value="1"/>
</dbReference>
<dbReference type="OMA" id="MSINFIS"/>
<feature type="domain" description="AAA+ ATPase" evidence="1">
    <location>
        <begin position="515"/>
        <end position="656"/>
    </location>
</feature>
<dbReference type="InterPro" id="IPR041569">
    <property type="entry name" value="AAA_lid_3"/>
</dbReference>
<feature type="non-terminal residue" evidence="2">
    <location>
        <position position="1"/>
    </location>
</feature>
<dbReference type="FunFam" id="1.10.8.60:FF:000330">
    <property type="entry name" value="Protein CBR-CDC-48.3"/>
    <property type="match status" value="1"/>
</dbReference>
<sequence length="732" mass="83359">FKFNKNVQYSQIKINPITLSEILNNQLSPFQYIKLLIPNSNNNGIILQVYPDPTIEDNVILLPIEIKLKYNFDNNINNIYNFDIEIIPINQKINTNTTNNNKITIKIKKPNNYNRKIVQESLKRYFLYKPIIIGCDYIFPIVGNICIFKVLGCSNSNNNNITPLYLNNLREFEIIENHQDNSNNNSNNNKYKINPNDNDNELVDIREQIEQILEILELKFNSNKNNNNTSKIFATKGILIDGPEGTSKIPLVNFISKKFKSKYINLNDFTNEDSSPAASSTTSDHQQAEGDTLEPVIYIINNLDEIASKSDDDSNHQKRMIVKLSLFIDQLKPNQALIATCSSIENINQSITRAGRIDKFIHLSIPTQSKRILILNQLLKNTPIINDQQDDNNNNKIINDEKEREQFINELSKITPGFLYKDLNKLCRTAALLSITNEDNEHEKENSNVVAIKFNNFIESLKTIKPSSLINFDVTIQNVPWNKIGGYKEVKERFKELIEWPLKYSDTFKRLSLNNSSGLLLWGPSGCGKSLMVKAIATSMSINFISIKGSDIYSKWLGESERIIRELFKSARLSSPCIMFFDEIDSLALSRGDSNDSSEDGGTGKRILSQLLNEMDGIQVKSQIFLIGCTNTIDSIDSALLRPGRLETLIKVDLPTLEDRIDILNVIKSDMNFDETQLNDREWLDIASKTEGFTGSQLFELCNQAGIFQLEKDLNSQTISKESLEKSLGQFK</sequence>
<name>F0ZP73_DICPU</name>
<dbReference type="Gene3D" id="1.10.8.60">
    <property type="match status" value="2"/>
</dbReference>
<dbReference type="eggNOG" id="KOG0730">
    <property type="taxonomic scope" value="Eukaryota"/>
</dbReference>
<dbReference type="STRING" id="5786.F0ZP73"/>
<dbReference type="SUPFAM" id="SSF52540">
    <property type="entry name" value="P-loop containing nucleoside triphosphate hydrolases"/>
    <property type="match status" value="2"/>
</dbReference>
<evidence type="ECO:0000259" key="1">
    <source>
        <dbReference type="SMART" id="SM00382"/>
    </source>
</evidence>
<dbReference type="FunCoup" id="F0ZP73">
    <property type="interactions" value="53"/>
</dbReference>
<evidence type="ECO:0000313" key="3">
    <source>
        <dbReference type="Proteomes" id="UP000001064"/>
    </source>
</evidence>
<reference evidence="3" key="1">
    <citation type="journal article" date="2011" name="Genome Biol.">
        <title>Comparative genomics of the social amoebae Dictyostelium discoideum and Dictyostelium purpureum.</title>
        <authorList>
            <consortium name="US DOE Joint Genome Institute (JGI-PGF)"/>
            <person name="Sucgang R."/>
            <person name="Kuo A."/>
            <person name="Tian X."/>
            <person name="Salerno W."/>
            <person name="Parikh A."/>
            <person name="Feasley C.L."/>
            <person name="Dalin E."/>
            <person name="Tu H."/>
            <person name="Huang E."/>
            <person name="Barry K."/>
            <person name="Lindquist E."/>
            <person name="Shapiro H."/>
            <person name="Bruce D."/>
            <person name="Schmutz J."/>
            <person name="Salamov A."/>
            <person name="Fey P."/>
            <person name="Gaudet P."/>
            <person name="Anjard C."/>
            <person name="Babu M.M."/>
            <person name="Basu S."/>
            <person name="Bushmanova Y."/>
            <person name="van der Wel H."/>
            <person name="Katoh-Kurasawa M."/>
            <person name="Dinh C."/>
            <person name="Coutinho P.M."/>
            <person name="Saito T."/>
            <person name="Elias M."/>
            <person name="Schaap P."/>
            <person name="Kay R.R."/>
            <person name="Henrissat B."/>
            <person name="Eichinger L."/>
            <person name="Rivero F."/>
            <person name="Putnam N.H."/>
            <person name="West C.M."/>
            <person name="Loomis W.F."/>
            <person name="Chisholm R.L."/>
            <person name="Shaulsky G."/>
            <person name="Strassmann J.E."/>
            <person name="Queller D.C."/>
            <person name="Kuspa A."/>
            <person name="Grigoriev I.V."/>
        </authorList>
    </citation>
    <scope>NUCLEOTIDE SEQUENCE [LARGE SCALE GENOMIC DNA]</scope>
    <source>
        <strain evidence="3">QSDP1</strain>
    </source>
</reference>
<proteinExistence type="predicted"/>
<dbReference type="InParanoid" id="F0ZP73"/>
<dbReference type="FunFam" id="3.40.50.300:FF:000661">
    <property type="entry name" value="calmodulin-interacting protein 111 isoform X1"/>
    <property type="match status" value="1"/>
</dbReference>
<dbReference type="Pfam" id="PF00004">
    <property type="entry name" value="AAA"/>
    <property type="match status" value="2"/>
</dbReference>
<dbReference type="GO" id="GO:0005737">
    <property type="term" value="C:cytoplasm"/>
    <property type="evidence" value="ECO:0000318"/>
    <property type="project" value="GO_Central"/>
</dbReference>
<dbReference type="OrthoDB" id="5421at2759"/>
<dbReference type="Gene3D" id="3.40.50.300">
    <property type="entry name" value="P-loop containing nucleotide triphosphate hydrolases"/>
    <property type="match status" value="2"/>
</dbReference>
<dbReference type="InterPro" id="IPR003960">
    <property type="entry name" value="ATPase_AAA_CS"/>
</dbReference>
<dbReference type="Proteomes" id="UP000001064">
    <property type="component" value="Unassembled WGS sequence"/>
</dbReference>
<protein>
    <recommendedName>
        <fullName evidence="1">AAA+ ATPase domain-containing protein</fullName>
    </recommendedName>
</protein>
<dbReference type="GeneID" id="10500200"/>
<dbReference type="KEGG" id="dpp:DICPUDRAFT_16006"/>
<dbReference type="AlphaFoldDB" id="F0ZP73"/>
<dbReference type="RefSeq" id="XP_003289214.1">
    <property type="nucleotide sequence ID" value="XM_003289166.1"/>
</dbReference>
<dbReference type="PANTHER" id="PTHR23077:SF51">
    <property type="entry name" value="AAA+ ATPASE DOMAIN-CONTAINING PROTEIN"/>
    <property type="match status" value="1"/>
</dbReference>
<dbReference type="InterPro" id="IPR003593">
    <property type="entry name" value="AAA+_ATPase"/>
</dbReference>
<keyword evidence="3" id="KW-1185">Reference proteome</keyword>
<feature type="non-terminal residue" evidence="2">
    <location>
        <position position="732"/>
    </location>
</feature>
<dbReference type="InterPro" id="IPR027417">
    <property type="entry name" value="P-loop_NTPase"/>
</dbReference>
<dbReference type="SMART" id="SM00382">
    <property type="entry name" value="AAA"/>
    <property type="match status" value="1"/>
</dbReference>
<dbReference type="GO" id="GO:0016887">
    <property type="term" value="F:ATP hydrolysis activity"/>
    <property type="evidence" value="ECO:0000318"/>
    <property type="project" value="GO_Central"/>
</dbReference>
<dbReference type="VEuPathDB" id="AmoebaDB:DICPUDRAFT_16006"/>
<dbReference type="Pfam" id="PF17862">
    <property type="entry name" value="AAA_lid_3"/>
    <property type="match status" value="1"/>
</dbReference>